<evidence type="ECO:0000256" key="1">
    <source>
        <dbReference type="SAM" id="Phobius"/>
    </source>
</evidence>
<feature type="transmembrane region" description="Helical" evidence="1">
    <location>
        <begin position="72"/>
        <end position="96"/>
    </location>
</feature>
<evidence type="ECO:0000313" key="2">
    <source>
        <dbReference type="EMBL" id="MBE8611812.1"/>
    </source>
</evidence>
<dbReference type="AlphaFoldDB" id="A0A2C5TW70"/>
<protein>
    <submittedName>
        <fullName evidence="2">Colicin transporter</fullName>
    </submittedName>
</protein>
<dbReference type="EMBL" id="PKLF01000004">
    <property type="protein sequence ID" value="MBE8611812.1"/>
    <property type="molecule type" value="Genomic_DNA"/>
</dbReference>
<sequence>MCWGWFYTSIFFYYCWNDNFKYRLTFLLLSIFGFIFYPVAKWITEYFFLKFTTPQFWKSGFFIDTPGRTGLLAIYGCSVFLLSLPIIIIFIIAILIKRLPQK</sequence>
<keyword evidence="1" id="KW-0472">Membrane</keyword>
<accession>A0A2C5TW70</accession>
<evidence type="ECO:0000313" key="3">
    <source>
        <dbReference type="Proteomes" id="UP000650477"/>
    </source>
</evidence>
<comment type="caution">
    <text evidence="2">The sequence shown here is derived from an EMBL/GenBank/DDBJ whole genome shotgun (WGS) entry which is preliminary data.</text>
</comment>
<keyword evidence="1" id="KW-1133">Transmembrane helix</keyword>
<name>A0A2C5TW70_MORMO</name>
<organism evidence="2 3">
    <name type="scientific">Morganella morganii</name>
    <name type="common">Proteus morganii</name>
    <dbReference type="NCBI Taxonomy" id="582"/>
    <lineage>
        <taxon>Bacteria</taxon>
        <taxon>Pseudomonadati</taxon>
        <taxon>Pseudomonadota</taxon>
        <taxon>Gammaproteobacteria</taxon>
        <taxon>Enterobacterales</taxon>
        <taxon>Morganellaceae</taxon>
        <taxon>Morganella</taxon>
    </lineage>
</organism>
<proteinExistence type="predicted"/>
<keyword evidence="1" id="KW-0812">Transmembrane</keyword>
<dbReference type="Proteomes" id="UP000650477">
    <property type="component" value="Unassembled WGS sequence"/>
</dbReference>
<gene>
    <name evidence="2" type="ORF">CYG68_05200</name>
</gene>
<reference evidence="2" key="1">
    <citation type="submission" date="2017-12" db="EMBL/GenBank/DDBJ databases">
        <title>Genome sequencing and analysis.</title>
        <authorList>
            <person name="Huang Y.-T."/>
        </authorList>
    </citation>
    <scope>NUCLEOTIDE SEQUENCE</scope>
    <source>
        <strain evidence="2">VGH116</strain>
    </source>
</reference>
<feature type="transmembrane region" description="Helical" evidence="1">
    <location>
        <begin position="20"/>
        <end position="40"/>
    </location>
</feature>